<sequence>METKEEFVFKKLKMGDKKSRRKVDEAAVFEEEEFVFKTVSEKKPRKTTKKKNKKNVLEFSSIICEEIPVNQAIKEIKCDEVDLNGLYDGVTEINSLIQAALREINTKTRGSKAIEEYAKQCKFIAFKNRADPGYVESKREEYEREIAKWNRIRDEMMKKCLIKEELLKMPKRTEIDFRQLEKGNEDQKAEFEANALRMQIAEDNLLFRMNQINKKANQLIRNVFDETEEKEMNPVLILKALTKIA</sequence>
<name>A0A1Y1S742_9MICR</name>
<protein>
    <submittedName>
        <fullName evidence="1">Uncharacterized protein</fullName>
    </submittedName>
</protein>
<dbReference type="OrthoDB" id="10646469at2759"/>
<proteinExistence type="predicted"/>
<dbReference type="EMBL" id="LWDP01000026">
    <property type="protein sequence ID" value="ORD94276.1"/>
    <property type="molecule type" value="Genomic_DNA"/>
</dbReference>
<evidence type="ECO:0000313" key="1">
    <source>
        <dbReference type="EMBL" id="ORD94276.1"/>
    </source>
</evidence>
<organism evidence="1 2">
    <name type="scientific">Enterospora canceri</name>
    <dbReference type="NCBI Taxonomy" id="1081671"/>
    <lineage>
        <taxon>Eukaryota</taxon>
        <taxon>Fungi</taxon>
        <taxon>Fungi incertae sedis</taxon>
        <taxon>Microsporidia</taxon>
        <taxon>Enterocytozoonidae</taxon>
        <taxon>Enterospora</taxon>
    </lineage>
</organism>
<dbReference type="AlphaFoldDB" id="A0A1Y1S742"/>
<gene>
    <name evidence="1" type="ORF">ECANGB1_929</name>
</gene>
<dbReference type="VEuPathDB" id="MicrosporidiaDB:ECANGB1_929"/>
<comment type="caution">
    <text evidence="1">The sequence shown here is derived from an EMBL/GenBank/DDBJ whole genome shotgun (WGS) entry which is preliminary data.</text>
</comment>
<dbReference type="Proteomes" id="UP000192639">
    <property type="component" value="Unassembled WGS sequence"/>
</dbReference>
<reference evidence="1 2" key="1">
    <citation type="journal article" date="2017" name="Environ. Microbiol.">
        <title>Decay of the glycolytic pathway and adaptation to intranuclear parasitism within Enterocytozoonidae microsporidia.</title>
        <authorList>
            <person name="Wiredu Boakye D."/>
            <person name="Jaroenlak P."/>
            <person name="Prachumwat A."/>
            <person name="Williams T.A."/>
            <person name="Bateman K.S."/>
            <person name="Itsathitphaisarn O."/>
            <person name="Sritunyalucksana K."/>
            <person name="Paszkiewicz K.H."/>
            <person name="Moore K.A."/>
            <person name="Stentiford G.D."/>
            <person name="Williams B.A."/>
        </authorList>
    </citation>
    <scope>NUCLEOTIDE SEQUENCE [LARGE SCALE GENOMIC DNA]</scope>
    <source>
        <strain evidence="1 2">GB1</strain>
    </source>
</reference>
<accession>A0A1Y1S742</accession>
<keyword evidence="2" id="KW-1185">Reference proteome</keyword>
<evidence type="ECO:0000313" key="2">
    <source>
        <dbReference type="Proteomes" id="UP000192639"/>
    </source>
</evidence>